<dbReference type="AlphaFoldDB" id="A0A9D4KA70"/>
<reference evidence="2" key="2">
    <citation type="submission" date="2020-11" db="EMBL/GenBank/DDBJ databases">
        <authorList>
            <person name="McCartney M.A."/>
            <person name="Auch B."/>
            <person name="Kono T."/>
            <person name="Mallez S."/>
            <person name="Becker A."/>
            <person name="Gohl D.M."/>
            <person name="Silverstein K.A.T."/>
            <person name="Koren S."/>
            <person name="Bechman K.B."/>
            <person name="Herman A."/>
            <person name="Abrahante J.E."/>
            <person name="Garbe J."/>
        </authorList>
    </citation>
    <scope>NUCLEOTIDE SEQUENCE</scope>
    <source>
        <strain evidence="2">Duluth1</strain>
        <tissue evidence="2">Whole animal</tissue>
    </source>
</reference>
<accession>A0A9D4KA70</accession>
<sequence length="80" mass="9278">MNHLFAEHPIIHFKHLLAHNNTCRLSTYESWLGMPLLTLNQARLTVQYCAPEYTRGKPPLRLSEEKLDGQCKRLEVPLHG</sequence>
<evidence type="ECO:0000313" key="1">
    <source>
        <dbReference type="EMBL" id="KAH3727012.1"/>
    </source>
</evidence>
<dbReference type="Proteomes" id="UP000828390">
    <property type="component" value="Unassembled WGS sequence"/>
</dbReference>
<name>A0A9D4KA70_DREPO</name>
<keyword evidence="3" id="KW-1185">Reference proteome</keyword>
<organism evidence="2 3">
    <name type="scientific">Dreissena polymorpha</name>
    <name type="common">Zebra mussel</name>
    <name type="synonym">Mytilus polymorpha</name>
    <dbReference type="NCBI Taxonomy" id="45954"/>
    <lineage>
        <taxon>Eukaryota</taxon>
        <taxon>Metazoa</taxon>
        <taxon>Spiralia</taxon>
        <taxon>Lophotrochozoa</taxon>
        <taxon>Mollusca</taxon>
        <taxon>Bivalvia</taxon>
        <taxon>Autobranchia</taxon>
        <taxon>Heteroconchia</taxon>
        <taxon>Euheterodonta</taxon>
        <taxon>Imparidentia</taxon>
        <taxon>Neoheterodontei</taxon>
        <taxon>Myida</taxon>
        <taxon>Dreissenoidea</taxon>
        <taxon>Dreissenidae</taxon>
        <taxon>Dreissena</taxon>
    </lineage>
</organism>
<dbReference type="EMBL" id="JAIWYP010000012">
    <property type="protein sequence ID" value="KAH3727012.1"/>
    <property type="molecule type" value="Genomic_DNA"/>
</dbReference>
<proteinExistence type="predicted"/>
<reference evidence="2" key="1">
    <citation type="journal article" date="2019" name="bioRxiv">
        <title>The Genome of the Zebra Mussel, Dreissena polymorpha: A Resource for Invasive Species Research.</title>
        <authorList>
            <person name="McCartney M.A."/>
            <person name="Auch B."/>
            <person name="Kono T."/>
            <person name="Mallez S."/>
            <person name="Zhang Y."/>
            <person name="Obille A."/>
            <person name="Becker A."/>
            <person name="Abrahante J.E."/>
            <person name="Garbe J."/>
            <person name="Badalamenti J.P."/>
            <person name="Herman A."/>
            <person name="Mangelson H."/>
            <person name="Liachko I."/>
            <person name="Sullivan S."/>
            <person name="Sone E.D."/>
            <person name="Koren S."/>
            <person name="Silverstein K.A.T."/>
            <person name="Beckman K.B."/>
            <person name="Gohl D.M."/>
        </authorList>
    </citation>
    <scope>NUCLEOTIDE SEQUENCE</scope>
    <source>
        <strain evidence="2">Duluth1</strain>
        <tissue evidence="2">Whole animal</tissue>
    </source>
</reference>
<comment type="caution">
    <text evidence="2">The sequence shown here is derived from an EMBL/GenBank/DDBJ whole genome shotgun (WGS) entry which is preliminary data.</text>
</comment>
<protein>
    <submittedName>
        <fullName evidence="2">Uncharacterized protein</fullName>
    </submittedName>
</protein>
<evidence type="ECO:0000313" key="3">
    <source>
        <dbReference type="Proteomes" id="UP000828390"/>
    </source>
</evidence>
<dbReference type="EMBL" id="JAIWYP010000004">
    <property type="protein sequence ID" value="KAH3835810.1"/>
    <property type="molecule type" value="Genomic_DNA"/>
</dbReference>
<evidence type="ECO:0000313" key="2">
    <source>
        <dbReference type="EMBL" id="KAH3835810.1"/>
    </source>
</evidence>
<gene>
    <name evidence="1" type="ORF">DPMN_052936</name>
    <name evidence="2" type="ORF">DPMN_109174</name>
</gene>